<dbReference type="InterPro" id="IPR029068">
    <property type="entry name" value="Glyas_Bleomycin-R_OHBP_Dase"/>
</dbReference>
<dbReference type="PROSITE" id="PS51819">
    <property type="entry name" value="VOC"/>
    <property type="match status" value="1"/>
</dbReference>
<proteinExistence type="predicted"/>
<dbReference type="InterPro" id="IPR004360">
    <property type="entry name" value="Glyas_Fos-R_dOase_dom"/>
</dbReference>
<dbReference type="EMBL" id="CACRTR010000023">
    <property type="protein sequence ID" value="VYU72251.1"/>
    <property type="molecule type" value="Genomic_DNA"/>
</dbReference>
<gene>
    <name evidence="1" type="ORF">ELLFYP34_00980</name>
</gene>
<dbReference type="CDD" id="cd07246">
    <property type="entry name" value="VOC_like"/>
    <property type="match status" value="1"/>
</dbReference>
<dbReference type="SUPFAM" id="SSF54593">
    <property type="entry name" value="Glyoxalase/Bleomycin resistance protein/Dihydroxybiphenyl dioxygenase"/>
    <property type="match status" value="1"/>
</dbReference>
<organism evidence="1">
    <name type="scientific">Eubacterium limosum</name>
    <dbReference type="NCBI Taxonomy" id="1736"/>
    <lineage>
        <taxon>Bacteria</taxon>
        <taxon>Bacillati</taxon>
        <taxon>Bacillota</taxon>
        <taxon>Clostridia</taxon>
        <taxon>Eubacteriales</taxon>
        <taxon>Eubacteriaceae</taxon>
        <taxon>Eubacterium</taxon>
    </lineage>
</organism>
<accession>A0A6N3H7J0</accession>
<dbReference type="Gene3D" id="3.10.180.10">
    <property type="entry name" value="2,3-Dihydroxybiphenyl 1,2-Dioxygenase, domain 1"/>
    <property type="match status" value="1"/>
</dbReference>
<reference evidence="1" key="1">
    <citation type="submission" date="2019-11" db="EMBL/GenBank/DDBJ databases">
        <authorList>
            <person name="Feng L."/>
        </authorList>
    </citation>
    <scope>NUCLEOTIDE SEQUENCE</scope>
    <source>
        <strain evidence="1">ElimosumLFYP34</strain>
    </source>
</reference>
<sequence>MTGVEIDMVVTDSLKALELYEKIFEVKRIEVTDYPKGTNEAVFTIYDTRFHMLDENPEYQLIAPKPGQPQSVWYNVLVPDIQAVYDKAMAAGCAEIQPVTEMPEMGAANAMFADAFGYVWMLHQIYREVSFEERCKAMEEKQK</sequence>
<evidence type="ECO:0000313" key="1">
    <source>
        <dbReference type="EMBL" id="VYU72251.1"/>
    </source>
</evidence>
<name>A0A6N3H7J0_EUBLI</name>
<dbReference type="InterPro" id="IPR037523">
    <property type="entry name" value="VOC_core"/>
</dbReference>
<dbReference type="AlphaFoldDB" id="A0A6N3H7J0"/>
<dbReference type="Pfam" id="PF00903">
    <property type="entry name" value="Glyoxalase"/>
    <property type="match status" value="1"/>
</dbReference>
<protein>
    <submittedName>
        <fullName evidence="1">Glyoxalase-like domain protein</fullName>
    </submittedName>
</protein>